<feature type="domain" description="FAD-binding FR-type" evidence="11">
    <location>
        <begin position="198"/>
        <end position="319"/>
    </location>
</feature>
<keyword evidence="5" id="KW-0479">Metal-binding</keyword>
<proteinExistence type="inferred from homology"/>
<feature type="domain" description="Globin" evidence="10">
    <location>
        <begin position="45"/>
        <end position="190"/>
    </location>
</feature>
<keyword evidence="14" id="KW-1185">Reference proteome</keyword>
<evidence type="ECO:0000313" key="13">
    <source>
        <dbReference type="EMBL" id="VFU00048.1"/>
    </source>
</evidence>
<dbReference type="GO" id="GO:0009636">
    <property type="term" value="P:response to toxic substance"/>
    <property type="evidence" value="ECO:0007669"/>
    <property type="project" value="UniProtKB-KW"/>
</dbReference>
<dbReference type="InterPro" id="IPR017938">
    <property type="entry name" value="Riboflavin_synthase-like_b-brl"/>
</dbReference>
<dbReference type="SUPFAM" id="SSF46458">
    <property type="entry name" value="Globin-like"/>
    <property type="match status" value="1"/>
</dbReference>
<dbReference type="GO" id="GO:0046872">
    <property type="term" value="F:metal ion binding"/>
    <property type="evidence" value="ECO:0007669"/>
    <property type="project" value="UniProtKB-KW"/>
</dbReference>
<keyword evidence="7" id="KW-0520">NAD</keyword>
<dbReference type="Gene3D" id="3.40.50.80">
    <property type="entry name" value="Nucleotide-binding domain of ferredoxin-NADP reductase (FNR) module"/>
    <property type="match status" value="1"/>
</dbReference>
<dbReference type="AlphaFoldDB" id="A0A485LMJ2"/>
<dbReference type="PANTHER" id="PTHR43396">
    <property type="entry name" value="FLAVOHEMOPROTEIN"/>
    <property type="match status" value="1"/>
</dbReference>
<dbReference type="GO" id="GO:0046210">
    <property type="term" value="P:nitric oxide catabolic process"/>
    <property type="evidence" value="ECO:0007669"/>
    <property type="project" value="TreeGrafter"/>
</dbReference>
<dbReference type="Pfam" id="PF00042">
    <property type="entry name" value="Globin"/>
    <property type="match status" value="1"/>
</dbReference>
<accession>A0A485LMJ2</accession>
<evidence type="ECO:0000259" key="11">
    <source>
        <dbReference type="PROSITE" id="PS51384"/>
    </source>
</evidence>
<evidence type="ECO:0000313" key="14">
    <source>
        <dbReference type="Proteomes" id="UP000332933"/>
    </source>
</evidence>
<dbReference type="GO" id="GO:0008941">
    <property type="term" value="F:nitric oxide dioxygenase NAD(P)H activity"/>
    <property type="evidence" value="ECO:0007669"/>
    <property type="project" value="UniProtKB-EC"/>
</dbReference>
<dbReference type="GO" id="GO:0071949">
    <property type="term" value="F:FAD binding"/>
    <property type="evidence" value="ECO:0007669"/>
    <property type="project" value="TreeGrafter"/>
</dbReference>
<sequence length="469" mass="51447">MGGGASVEQLDVLRIGLDGEIGLTEEFVAKYRSMIPSPYNLACPTVTREVEALLRANWAAVLDGTSAFDVNTHLTPARFFFNTFYQVLFTTSPSLRNLFRSSMTIQGRALHGTMNTLIMIINSTNFVYTIQTMAEQHLRYGVARAHYAPFGNALLAALETVSGDAWSPAVEQAYVTAYSLLYYVMMPVLESGKHADVADSIPATVVKSERLSSSAKRITLSFEFVLKYHPGDAIWLGIPLESGEVRRHFTLTSFSTDVSDTIVIVVDDIGPASHWLCAQDDGAVVNLYWVESDLRLEIDTPEVLPQHVVFASYGIGCIPFIVMQEGLYRVRHAWEGTVVSLQSAPTQADVDVFNQDVPSSRRPIVWDASQVYFAPTITAEKLQQVAPHIQEAVLYVNGPNDFVKSVRAAWTTAGGDPKTVQEYSFDNNRPFPLSTVALTSLMLTVLTNKTDGAPEAHALLAAMGVGPNE</sequence>
<dbReference type="PROSITE" id="PS01033">
    <property type="entry name" value="GLOBIN"/>
    <property type="match status" value="1"/>
</dbReference>
<comment type="catalytic activity">
    <reaction evidence="8">
        <text>2 nitric oxide + NADH + 2 O2 = 2 nitrate + NAD(+) + H(+)</text>
        <dbReference type="Rhea" id="RHEA:19469"/>
        <dbReference type="ChEBI" id="CHEBI:15378"/>
        <dbReference type="ChEBI" id="CHEBI:15379"/>
        <dbReference type="ChEBI" id="CHEBI:16480"/>
        <dbReference type="ChEBI" id="CHEBI:17632"/>
        <dbReference type="ChEBI" id="CHEBI:57540"/>
        <dbReference type="ChEBI" id="CHEBI:57945"/>
        <dbReference type="EC" id="1.14.12.17"/>
    </reaction>
</comment>
<evidence type="ECO:0000256" key="5">
    <source>
        <dbReference type="ARBA" id="ARBA00022723"/>
    </source>
</evidence>
<dbReference type="EMBL" id="VJMH01007269">
    <property type="protein sequence ID" value="KAF0684598.1"/>
    <property type="molecule type" value="Genomic_DNA"/>
</dbReference>
<dbReference type="SUPFAM" id="SSF63380">
    <property type="entry name" value="Riboflavin synthase domain-like"/>
    <property type="match status" value="1"/>
</dbReference>
<reference evidence="13 14" key="1">
    <citation type="submission" date="2019-03" db="EMBL/GenBank/DDBJ databases">
        <authorList>
            <person name="Gaulin E."/>
            <person name="Dumas B."/>
        </authorList>
    </citation>
    <scope>NUCLEOTIDE SEQUENCE [LARGE SCALE GENOMIC DNA]</scope>
    <source>
        <strain evidence="13">CBS 568.67</strain>
    </source>
</reference>
<evidence type="ECO:0000256" key="9">
    <source>
        <dbReference type="ARBA" id="ARBA00049433"/>
    </source>
</evidence>
<organism evidence="13 14">
    <name type="scientific">Aphanomyces stellatus</name>
    <dbReference type="NCBI Taxonomy" id="120398"/>
    <lineage>
        <taxon>Eukaryota</taxon>
        <taxon>Sar</taxon>
        <taxon>Stramenopiles</taxon>
        <taxon>Oomycota</taxon>
        <taxon>Saprolegniomycetes</taxon>
        <taxon>Saprolegniales</taxon>
        <taxon>Verrucalvaceae</taxon>
        <taxon>Aphanomyces</taxon>
    </lineage>
</organism>
<dbReference type="GO" id="GO:0019825">
    <property type="term" value="F:oxygen binding"/>
    <property type="evidence" value="ECO:0007669"/>
    <property type="project" value="InterPro"/>
</dbReference>
<keyword evidence="6" id="KW-0408">Iron</keyword>
<dbReference type="Proteomes" id="UP000332933">
    <property type="component" value="Unassembled WGS sequence"/>
</dbReference>
<dbReference type="InterPro" id="IPR012292">
    <property type="entry name" value="Globin/Proto"/>
</dbReference>
<dbReference type="GO" id="GO:0020037">
    <property type="term" value="F:heme binding"/>
    <property type="evidence" value="ECO:0007669"/>
    <property type="project" value="InterPro"/>
</dbReference>
<dbReference type="PANTHER" id="PTHR43396:SF3">
    <property type="entry name" value="FLAVOHEMOPROTEIN"/>
    <property type="match status" value="1"/>
</dbReference>
<evidence type="ECO:0000256" key="2">
    <source>
        <dbReference type="ARBA" id="ARBA00012229"/>
    </source>
</evidence>
<dbReference type="EMBL" id="CAADRA010007295">
    <property type="protein sequence ID" value="VFU00048.1"/>
    <property type="molecule type" value="Genomic_DNA"/>
</dbReference>
<comment type="similarity">
    <text evidence="1">In the C-terminal section; belongs to the flavoprotein pyridine nucleotide cytochrome reductase family.</text>
</comment>
<dbReference type="OrthoDB" id="75711at2759"/>
<gene>
    <name evidence="13" type="primary">Aste57867_23402</name>
    <name evidence="12" type="ORF">As57867_023331</name>
    <name evidence="13" type="ORF">ASTE57867_23402</name>
</gene>
<dbReference type="InterPro" id="IPR017927">
    <property type="entry name" value="FAD-bd_FR_type"/>
</dbReference>
<evidence type="ECO:0000256" key="8">
    <source>
        <dbReference type="ARBA" id="ARBA00048649"/>
    </source>
</evidence>
<dbReference type="GO" id="GO:0071500">
    <property type="term" value="P:cellular response to nitrosative stress"/>
    <property type="evidence" value="ECO:0007669"/>
    <property type="project" value="TreeGrafter"/>
</dbReference>
<dbReference type="InterPro" id="IPR009050">
    <property type="entry name" value="Globin-like_sf"/>
</dbReference>
<dbReference type="SUPFAM" id="SSF52343">
    <property type="entry name" value="Ferredoxin reductase-like, C-terminal NADP-linked domain"/>
    <property type="match status" value="1"/>
</dbReference>
<evidence type="ECO:0000256" key="6">
    <source>
        <dbReference type="ARBA" id="ARBA00023004"/>
    </source>
</evidence>
<dbReference type="InterPro" id="IPR000971">
    <property type="entry name" value="Globin"/>
</dbReference>
<evidence type="ECO:0000256" key="3">
    <source>
        <dbReference type="ARBA" id="ARBA00022575"/>
    </source>
</evidence>
<dbReference type="Gene3D" id="1.10.490.10">
    <property type="entry name" value="Globins"/>
    <property type="match status" value="1"/>
</dbReference>
<evidence type="ECO:0000313" key="12">
    <source>
        <dbReference type="EMBL" id="KAF0684598.1"/>
    </source>
</evidence>
<name>A0A485LMJ2_9STRA</name>
<protein>
    <recommendedName>
        <fullName evidence="2">nitric oxide dioxygenase</fullName>
        <ecNumber evidence="2">1.14.12.17</ecNumber>
    </recommendedName>
</protein>
<reference evidence="12" key="2">
    <citation type="submission" date="2019-06" db="EMBL/GenBank/DDBJ databases">
        <title>Genomics analysis of Aphanomyces spp. identifies a new class of oomycete effector associated with host adaptation.</title>
        <authorList>
            <person name="Gaulin E."/>
        </authorList>
    </citation>
    <scope>NUCLEOTIDE SEQUENCE</scope>
    <source>
        <strain evidence="12">CBS 578.67</strain>
    </source>
</reference>
<dbReference type="EC" id="1.14.12.17" evidence="2"/>
<dbReference type="PROSITE" id="PS51384">
    <property type="entry name" value="FAD_FR"/>
    <property type="match status" value="1"/>
</dbReference>
<keyword evidence="3" id="KW-0216">Detoxification</keyword>
<evidence type="ECO:0000256" key="1">
    <source>
        <dbReference type="ARBA" id="ARBA00006401"/>
    </source>
</evidence>
<evidence type="ECO:0000259" key="10">
    <source>
        <dbReference type="PROSITE" id="PS01033"/>
    </source>
</evidence>
<comment type="catalytic activity">
    <reaction evidence="9">
        <text>2 nitric oxide + NADPH + 2 O2 = 2 nitrate + NADP(+) + H(+)</text>
        <dbReference type="Rhea" id="RHEA:19465"/>
        <dbReference type="ChEBI" id="CHEBI:15378"/>
        <dbReference type="ChEBI" id="CHEBI:15379"/>
        <dbReference type="ChEBI" id="CHEBI:16480"/>
        <dbReference type="ChEBI" id="CHEBI:17632"/>
        <dbReference type="ChEBI" id="CHEBI:57783"/>
        <dbReference type="ChEBI" id="CHEBI:58349"/>
        <dbReference type="EC" id="1.14.12.17"/>
    </reaction>
</comment>
<dbReference type="InterPro" id="IPR039261">
    <property type="entry name" value="FNR_nucleotide-bd"/>
</dbReference>
<evidence type="ECO:0000256" key="4">
    <source>
        <dbReference type="ARBA" id="ARBA00022617"/>
    </source>
</evidence>
<dbReference type="Gene3D" id="2.40.30.10">
    <property type="entry name" value="Translation factors"/>
    <property type="match status" value="1"/>
</dbReference>
<keyword evidence="4" id="KW-0349">Heme</keyword>
<evidence type="ECO:0000256" key="7">
    <source>
        <dbReference type="ARBA" id="ARBA00023027"/>
    </source>
</evidence>